<proteinExistence type="predicted"/>
<dbReference type="Proteomes" id="UP000254920">
    <property type="component" value="Unassembled WGS sequence"/>
</dbReference>
<dbReference type="STRING" id="32024.GCA_000788295_00208"/>
<evidence type="ECO:0000313" key="1">
    <source>
        <dbReference type="EMBL" id="SUX09587.1"/>
    </source>
</evidence>
<organism evidence="1 2">
    <name type="scientific">Campylobacter sputorum subsp. sputorum</name>
    <dbReference type="NCBI Taxonomy" id="32024"/>
    <lineage>
        <taxon>Bacteria</taxon>
        <taxon>Pseudomonadati</taxon>
        <taxon>Campylobacterota</taxon>
        <taxon>Epsilonproteobacteria</taxon>
        <taxon>Campylobacterales</taxon>
        <taxon>Campylobacteraceae</taxon>
        <taxon>Campylobacter</taxon>
    </lineage>
</organism>
<sequence>MFKIFCILIIFYVNLFCASLEFAYEYKFELKKDQMARVAVRLNSEDKQREIEYFNFRWTLYDATNMIVHSWWRKYPRHMSVSLRNGLKEYDQLLFEPKENFPKDEVRLYLAFLKYEKGIATFMVYIKDEANRVEVKFIDPKKPNNTNNQG</sequence>
<keyword evidence="2" id="KW-1185">Reference proteome</keyword>
<dbReference type="GeneID" id="93090554"/>
<reference evidence="1 2" key="1">
    <citation type="submission" date="2018-06" db="EMBL/GenBank/DDBJ databases">
        <authorList>
            <consortium name="Pathogen Informatics"/>
            <person name="Doyle S."/>
        </authorList>
    </citation>
    <scope>NUCLEOTIDE SEQUENCE [LARGE SCALE GENOMIC DNA]</scope>
    <source>
        <strain evidence="1 2">NCTC12475</strain>
    </source>
</reference>
<dbReference type="RefSeq" id="WP_089182386.1">
    <property type="nucleotide sequence ID" value="NZ_CP043427.1"/>
</dbReference>
<dbReference type="EMBL" id="UFVD01000001">
    <property type="protein sequence ID" value="SUX09587.1"/>
    <property type="molecule type" value="Genomic_DNA"/>
</dbReference>
<evidence type="ECO:0000313" key="2">
    <source>
        <dbReference type="Proteomes" id="UP000254920"/>
    </source>
</evidence>
<gene>
    <name evidence="1" type="ORF">NCTC12475_00102</name>
</gene>
<protein>
    <submittedName>
        <fullName evidence="1">Exporting protein</fullName>
    </submittedName>
</protein>
<accession>A0A381DGU1</accession>
<dbReference type="AlphaFoldDB" id="A0A381DGU1"/>
<dbReference type="OrthoDB" id="5359819at2"/>
<name>A0A381DGU1_9BACT</name>